<dbReference type="EMBL" id="JAWRVI010000003">
    <property type="protein sequence ID" value="KAK4094694.1"/>
    <property type="molecule type" value="Genomic_DNA"/>
</dbReference>
<dbReference type="Gene3D" id="3.30.230.70">
    <property type="entry name" value="GHMP Kinase, N-terminal domain"/>
    <property type="match status" value="1"/>
</dbReference>
<keyword evidence="5" id="KW-1185">Reference proteome</keyword>
<evidence type="ECO:0000313" key="4">
    <source>
        <dbReference type="EMBL" id="KAK4094694.1"/>
    </source>
</evidence>
<feature type="region of interest" description="Disordered" evidence="2">
    <location>
        <begin position="298"/>
        <end position="318"/>
    </location>
</feature>
<dbReference type="PANTHER" id="PTHR11953">
    <property type="entry name" value="EXOSOME COMPLEX COMPONENT"/>
    <property type="match status" value="1"/>
</dbReference>
<evidence type="ECO:0000256" key="1">
    <source>
        <dbReference type="ARBA" id="ARBA00006678"/>
    </source>
</evidence>
<dbReference type="SUPFAM" id="SSF54211">
    <property type="entry name" value="Ribosomal protein S5 domain 2-like"/>
    <property type="match status" value="1"/>
</dbReference>
<dbReference type="InterPro" id="IPR001247">
    <property type="entry name" value="ExoRNase_PH_dom1"/>
</dbReference>
<dbReference type="InterPro" id="IPR036345">
    <property type="entry name" value="ExoRNase_PH_dom2_sf"/>
</dbReference>
<proteinExistence type="inferred from homology"/>
<organism evidence="4 5">
    <name type="scientific">Purpureocillium lilacinum</name>
    <name type="common">Paecilomyces lilacinus</name>
    <dbReference type="NCBI Taxonomy" id="33203"/>
    <lineage>
        <taxon>Eukaryota</taxon>
        <taxon>Fungi</taxon>
        <taxon>Dikarya</taxon>
        <taxon>Ascomycota</taxon>
        <taxon>Pezizomycotina</taxon>
        <taxon>Sordariomycetes</taxon>
        <taxon>Hypocreomycetidae</taxon>
        <taxon>Hypocreales</taxon>
        <taxon>Ophiocordycipitaceae</taxon>
        <taxon>Purpureocillium</taxon>
    </lineage>
</organism>
<dbReference type="PANTHER" id="PTHR11953:SF0">
    <property type="entry name" value="EXOSOME COMPLEX COMPONENT RRP41"/>
    <property type="match status" value="1"/>
</dbReference>
<feature type="compositionally biased region" description="Low complexity" evidence="2">
    <location>
        <begin position="167"/>
        <end position="176"/>
    </location>
</feature>
<comment type="similarity">
    <text evidence="1">Belongs to the RNase PH family.</text>
</comment>
<sequence>MACFTAATGTSHITYILSRRFHQLAIPETAASTTSGLYSWKKVYATLGAEKARLALPLSGSVGVSGGLAVAGGSEMEIGDVAKPKAPWQPQQVSASEQKATHRLWAAADGGAVSANEQSILNCSTLFGAIVGALSERASPHSGLINGDSRDPVQPGSRCSSLPPPQGSSSPGAPRASRWRVPAARYQATPQRRRQPHLGANRPAKPPKIEISIREAFITTARLLSVQRHPRLPSRQSPTPPVAMPLDTSAYSLALLRVDGRRWNELRRLHAQIRTQDAADGSSYLEMGHTKVMCVVTGPSEQSQQQQQRRGGQQAQRDAASINVNVVIAGFSSVDRKKRGRNDKRIQEIEITIAKTLASAVHTHLFPHSSITISLHVLSQDGSLLAALLNAATLAVVDAGIPMTDYIAACTAGSTSTHAAGDDAADPLLDLNNQEEQELPFLTVATLGDGDRVAVLVCESRVQVSRLEGMLVVGIDGCKQVRKFLDRTVKEKGVKMIREGAVQRSDAMAMDLDG</sequence>
<dbReference type="InterPro" id="IPR050080">
    <property type="entry name" value="RNase_PH"/>
</dbReference>
<evidence type="ECO:0000259" key="3">
    <source>
        <dbReference type="Pfam" id="PF01138"/>
    </source>
</evidence>
<dbReference type="CDD" id="cd11370">
    <property type="entry name" value="RNase_PH_RRP41"/>
    <property type="match status" value="1"/>
</dbReference>
<gene>
    <name evidence="4" type="ORF">Purlil1_1299</name>
</gene>
<comment type="caution">
    <text evidence="4">The sequence shown here is derived from an EMBL/GenBank/DDBJ whole genome shotgun (WGS) entry which is preliminary data.</text>
</comment>
<feature type="domain" description="Exoribonuclease phosphorolytic" evidence="3">
    <location>
        <begin position="265"/>
        <end position="402"/>
    </location>
</feature>
<dbReference type="InterPro" id="IPR020568">
    <property type="entry name" value="Ribosomal_Su5_D2-typ_SF"/>
</dbReference>
<evidence type="ECO:0000256" key="2">
    <source>
        <dbReference type="SAM" id="MobiDB-lite"/>
    </source>
</evidence>
<feature type="region of interest" description="Disordered" evidence="2">
    <location>
        <begin position="140"/>
        <end position="210"/>
    </location>
</feature>
<evidence type="ECO:0000313" key="5">
    <source>
        <dbReference type="Proteomes" id="UP001287286"/>
    </source>
</evidence>
<dbReference type="InterPro" id="IPR027408">
    <property type="entry name" value="PNPase/RNase_PH_dom_sf"/>
</dbReference>
<dbReference type="Pfam" id="PF01138">
    <property type="entry name" value="RNase_PH"/>
    <property type="match status" value="1"/>
</dbReference>
<protein>
    <recommendedName>
        <fullName evidence="3">Exoribonuclease phosphorolytic domain-containing protein</fullName>
    </recommendedName>
</protein>
<dbReference type="Proteomes" id="UP001287286">
    <property type="component" value="Unassembled WGS sequence"/>
</dbReference>
<accession>A0ABR0CE34</accession>
<dbReference type="SUPFAM" id="SSF55666">
    <property type="entry name" value="Ribonuclease PH domain 2-like"/>
    <property type="match status" value="1"/>
</dbReference>
<name>A0ABR0CE34_PURLI</name>
<reference evidence="4 5" key="1">
    <citation type="journal article" date="2024" name="Microbiol. Resour. Announc.">
        <title>Genome annotations for the ascomycete fungi Trichoderma harzianum, Trichoderma aggressivum, and Purpureocillium lilacinum.</title>
        <authorList>
            <person name="Beijen E.P.W."/>
            <person name="Ohm R.A."/>
        </authorList>
    </citation>
    <scope>NUCLEOTIDE SEQUENCE [LARGE SCALE GENOMIC DNA]</scope>
    <source>
        <strain evidence="4 5">CBS 150709</strain>
    </source>
</reference>